<reference evidence="3 4" key="1">
    <citation type="submission" date="2020-08" db="EMBL/GenBank/DDBJ databases">
        <title>Genomic Encyclopedia of Type Strains, Phase III (KMG-III): the genomes of soil and plant-associated and newly described type strains.</title>
        <authorList>
            <person name="Whitman W."/>
        </authorList>
    </citation>
    <scope>NUCLEOTIDE SEQUENCE [LARGE SCALE GENOMIC DNA]</scope>
    <source>
        <strain evidence="3 4">CECT 3303</strain>
    </source>
</reference>
<proteinExistence type="inferred from homology"/>
<dbReference type="GO" id="GO:0070566">
    <property type="term" value="F:adenylyltransferase activity"/>
    <property type="evidence" value="ECO:0007669"/>
    <property type="project" value="TreeGrafter"/>
</dbReference>
<dbReference type="RefSeq" id="WP_184941740.1">
    <property type="nucleotide sequence ID" value="NZ_BAAAWZ010000001.1"/>
</dbReference>
<evidence type="ECO:0000256" key="1">
    <source>
        <dbReference type="ARBA" id="ARBA00006432"/>
    </source>
</evidence>
<keyword evidence="3" id="KW-0436">Ligase</keyword>
<dbReference type="InterPro" id="IPR045851">
    <property type="entry name" value="AMP-bd_C_sf"/>
</dbReference>
<feature type="domain" description="AMP-dependent synthetase/ligase" evidence="2">
    <location>
        <begin position="18"/>
        <end position="417"/>
    </location>
</feature>
<dbReference type="GO" id="GO:0005886">
    <property type="term" value="C:plasma membrane"/>
    <property type="evidence" value="ECO:0007669"/>
    <property type="project" value="TreeGrafter"/>
</dbReference>
<dbReference type="AlphaFoldDB" id="A0A841D219"/>
<dbReference type="EMBL" id="JACHJJ010000008">
    <property type="protein sequence ID" value="MBB5963529.1"/>
    <property type="molecule type" value="Genomic_DNA"/>
</dbReference>
<dbReference type="InterPro" id="IPR000873">
    <property type="entry name" value="AMP-dep_synth/lig_dom"/>
</dbReference>
<evidence type="ECO:0000313" key="4">
    <source>
        <dbReference type="Proteomes" id="UP000562352"/>
    </source>
</evidence>
<evidence type="ECO:0000313" key="3">
    <source>
        <dbReference type="EMBL" id="MBB5963529.1"/>
    </source>
</evidence>
<gene>
    <name evidence="3" type="ORF">FHS22_002809</name>
</gene>
<dbReference type="InterPro" id="IPR042099">
    <property type="entry name" value="ANL_N_sf"/>
</dbReference>
<dbReference type="Gene3D" id="3.40.50.12780">
    <property type="entry name" value="N-terminal domain of ligase-like"/>
    <property type="match status" value="1"/>
</dbReference>
<protein>
    <submittedName>
        <fullName evidence="3">Acyl-CoA synthetase (AMP-forming)/AMP-acid ligase II</fullName>
    </submittedName>
</protein>
<dbReference type="PANTHER" id="PTHR22754:SF32">
    <property type="entry name" value="DISCO-INTERACTING PROTEIN 2"/>
    <property type="match status" value="1"/>
</dbReference>
<comment type="caution">
    <text evidence="3">The sequence shown here is derived from an EMBL/GenBank/DDBJ whole genome shotgun (WGS) entry which is preliminary data.</text>
</comment>
<dbReference type="PROSITE" id="PS00455">
    <property type="entry name" value="AMP_BINDING"/>
    <property type="match status" value="1"/>
</dbReference>
<keyword evidence="4" id="KW-1185">Reference proteome</keyword>
<dbReference type="InterPro" id="IPR020845">
    <property type="entry name" value="AMP-binding_CS"/>
</dbReference>
<dbReference type="Proteomes" id="UP000562352">
    <property type="component" value="Unassembled WGS sequence"/>
</dbReference>
<evidence type="ECO:0000259" key="2">
    <source>
        <dbReference type="Pfam" id="PF00501"/>
    </source>
</evidence>
<dbReference type="GO" id="GO:0006633">
    <property type="term" value="P:fatty acid biosynthetic process"/>
    <property type="evidence" value="ECO:0007669"/>
    <property type="project" value="TreeGrafter"/>
</dbReference>
<dbReference type="GO" id="GO:0016874">
    <property type="term" value="F:ligase activity"/>
    <property type="evidence" value="ECO:0007669"/>
    <property type="project" value="UniProtKB-KW"/>
</dbReference>
<dbReference type="PANTHER" id="PTHR22754">
    <property type="entry name" value="DISCO-INTERACTING PROTEIN 2 DIP2 -RELATED"/>
    <property type="match status" value="1"/>
</dbReference>
<dbReference type="SUPFAM" id="SSF56801">
    <property type="entry name" value="Acetyl-CoA synthetase-like"/>
    <property type="match status" value="1"/>
</dbReference>
<dbReference type="Gene3D" id="3.30.300.30">
    <property type="match status" value="1"/>
</dbReference>
<sequence length="577" mass="60744">MSALVPAGVRTLGEMFVRASESHPGQVVGTFFPGRCLTFHELVRDGRLAAARLRSLGVEPATPVAVLLQSPVDFLRITGGIALAGAVMVPLAVSTGFTKAFLSRMRHVLADSGTRFAVIDDPYAEPLAELVPGLRVVPLSRLAGPYAHLLDDGDSDGDGGVMEPPQAGDDDLALIQYTSGSTSAPRGVALTHRNVLAGLRAIQRGVDARAGDVTCHWLPLSHDMGLFSTLAAIGGGIAVHVSAPQDFIKRPDDWLRRFCDLRATVYLGPAFGYGHLLDSVPPEDVPGFDLSAVRVMLNGAEPIAPELITAFQERFAPAGLDPRAMTPCYGLAEATLAVTFTPVGQEARVDWVDRDVLNDAGRAEPADRGALAARGIVSCGVPAPGVEVRIVKDGVEAGERAVGDIEVRGEPVMRGYHGQAPLPAGGWCPTGDLGYLAGSALHVTGRRKEMIILGGRNHYPEDVEARVRRVAGLYRGRAVAVVLPAGHGTGRPERIAVLAEAATARPPHGPLVSDLRAAAAGELGGASVDVVLLGRGGLLRTTSGKFQRLLMRDRLLAGTLDRVLEHVTAEERVRSAA</sequence>
<name>A0A841D219_PLAVE</name>
<organism evidence="3 4">
    <name type="scientific">Planomonospora venezuelensis</name>
    <dbReference type="NCBI Taxonomy" id="1999"/>
    <lineage>
        <taxon>Bacteria</taxon>
        <taxon>Bacillati</taxon>
        <taxon>Actinomycetota</taxon>
        <taxon>Actinomycetes</taxon>
        <taxon>Streptosporangiales</taxon>
        <taxon>Streptosporangiaceae</taxon>
        <taxon>Planomonospora</taxon>
    </lineage>
</organism>
<accession>A0A841D219</accession>
<dbReference type="Pfam" id="PF00501">
    <property type="entry name" value="AMP-binding"/>
    <property type="match status" value="1"/>
</dbReference>
<comment type="similarity">
    <text evidence="1">Belongs to the ATP-dependent AMP-binding enzyme family.</text>
</comment>